<dbReference type="NCBIfam" id="NF033788">
    <property type="entry name" value="HTH_metalloreg"/>
    <property type="match status" value="1"/>
</dbReference>
<gene>
    <name evidence="5" type="ORF">GCM10007350_34260</name>
</gene>
<dbReference type="InterPro" id="IPR036388">
    <property type="entry name" value="WH-like_DNA-bd_sf"/>
</dbReference>
<dbReference type="PRINTS" id="PR00778">
    <property type="entry name" value="HTHARSR"/>
</dbReference>
<dbReference type="Pfam" id="PF01022">
    <property type="entry name" value="HTH_5"/>
    <property type="match status" value="1"/>
</dbReference>
<organism evidence="5 6">
    <name type="scientific">Jeongeupia chitinilytica</name>
    <dbReference type="NCBI Taxonomy" id="1041641"/>
    <lineage>
        <taxon>Bacteria</taxon>
        <taxon>Pseudomonadati</taxon>
        <taxon>Pseudomonadota</taxon>
        <taxon>Betaproteobacteria</taxon>
        <taxon>Neisseriales</taxon>
        <taxon>Chitinibacteraceae</taxon>
        <taxon>Jeongeupia</taxon>
    </lineage>
</organism>
<evidence type="ECO:0000313" key="5">
    <source>
        <dbReference type="EMBL" id="GHD68602.1"/>
    </source>
</evidence>
<sequence>MNASPPELEQMRSAASAAVDLLKTLANQDRLLLLCRMSQGERNVGELEADLDIHQPTLSQQLGVLRRAGLVTTRKEGKQVYYSLANAAAIAVIGTLYQQFCGNEEARS</sequence>
<keyword evidence="1" id="KW-0805">Transcription regulation</keyword>
<keyword evidence="3" id="KW-0804">Transcription</keyword>
<keyword evidence="6" id="KW-1185">Reference proteome</keyword>
<dbReference type="EMBL" id="BMYO01000010">
    <property type="protein sequence ID" value="GHD68602.1"/>
    <property type="molecule type" value="Genomic_DNA"/>
</dbReference>
<dbReference type="Proteomes" id="UP000604737">
    <property type="component" value="Unassembled WGS sequence"/>
</dbReference>
<evidence type="ECO:0000313" key="6">
    <source>
        <dbReference type="Proteomes" id="UP000604737"/>
    </source>
</evidence>
<reference evidence="6" key="1">
    <citation type="journal article" date="2019" name="Int. J. Syst. Evol. Microbiol.">
        <title>The Global Catalogue of Microorganisms (GCM) 10K type strain sequencing project: providing services to taxonomists for standard genome sequencing and annotation.</title>
        <authorList>
            <consortium name="The Broad Institute Genomics Platform"/>
            <consortium name="The Broad Institute Genome Sequencing Center for Infectious Disease"/>
            <person name="Wu L."/>
            <person name="Ma J."/>
        </authorList>
    </citation>
    <scope>NUCLEOTIDE SEQUENCE [LARGE SCALE GENOMIC DNA]</scope>
    <source>
        <strain evidence="6">KCTC 23701</strain>
    </source>
</reference>
<evidence type="ECO:0000259" key="4">
    <source>
        <dbReference type="PROSITE" id="PS50987"/>
    </source>
</evidence>
<protein>
    <submittedName>
        <fullName evidence="5">Transcriptional regulator</fullName>
    </submittedName>
</protein>
<accession>A0ABQ3H6L2</accession>
<feature type="domain" description="HTH arsR-type" evidence="4">
    <location>
        <begin position="10"/>
        <end position="104"/>
    </location>
</feature>
<proteinExistence type="predicted"/>
<dbReference type="CDD" id="cd00090">
    <property type="entry name" value="HTH_ARSR"/>
    <property type="match status" value="1"/>
</dbReference>
<dbReference type="InterPro" id="IPR051011">
    <property type="entry name" value="Metal_resp_trans_reg"/>
</dbReference>
<dbReference type="RefSeq" id="WP_189462177.1">
    <property type="nucleotide sequence ID" value="NZ_BMYO01000010.1"/>
</dbReference>
<dbReference type="Gene3D" id="1.10.10.10">
    <property type="entry name" value="Winged helix-like DNA-binding domain superfamily/Winged helix DNA-binding domain"/>
    <property type="match status" value="1"/>
</dbReference>
<name>A0ABQ3H6L2_9NEIS</name>
<dbReference type="InterPro" id="IPR011991">
    <property type="entry name" value="ArsR-like_HTH"/>
</dbReference>
<evidence type="ECO:0000256" key="1">
    <source>
        <dbReference type="ARBA" id="ARBA00023015"/>
    </source>
</evidence>
<comment type="caution">
    <text evidence="5">The sequence shown here is derived from an EMBL/GenBank/DDBJ whole genome shotgun (WGS) entry which is preliminary data.</text>
</comment>
<dbReference type="InterPro" id="IPR036390">
    <property type="entry name" value="WH_DNA-bd_sf"/>
</dbReference>
<dbReference type="InterPro" id="IPR001845">
    <property type="entry name" value="HTH_ArsR_DNA-bd_dom"/>
</dbReference>
<dbReference type="PANTHER" id="PTHR43132">
    <property type="entry name" value="ARSENICAL RESISTANCE OPERON REPRESSOR ARSR-RELATED"/>
    <property type="match status" value="1"/>
</dbReference>
<dbReference type="PROSITE" id="PS50987">
    <property type="entry name" value="HTH_ARSR_2"/>
    <property type="match status" value="1"/>
</dbReference>
<dbReference type="SUPFAM" id="SSF46785">
    <property type="entry name" value="Winged helix' DNA-binding domain"/>
    <property type="match status" value="1"/>
</dbReference>
<dbReference type="PANTHER" id="PTHR43132:SF2">
    <property type="entry name" value="ARSENICAL RESISTANCE OPERON REPRESSOR ARSR-RELATED"/>
    <property type="match status" value="1"/>
</dbReference>
<dbReference type="SMART" id="SM00418">
    <property type="entry name" value="HTH_ARSR"/>
    <property type="match status" value="1"/>
</dbReference>
<keyword evidence="2" id="KW-0238">DNA-binding</keyword>
<evidence type="ECO:0000256" key="3">
    <source>
        <dbReference type="ARBA" id="ARBA00023163"/>
    </source>
</evidence>
<evidence type="ECO:0000256" key="2">
    <source>
        <dbReference type="ARBA" id="ARBA00023125"/>
    </source>
</evidence>